<dbReference type="EMBL" id="CAJNDS010000847">
    <property type="protein sequence ID" value="CAE7237417.1"/>
    <property type="molecule type" value="Genomic_DNA"/>
</dbReference>
<evidence type="ECO:0000313" key="2">
    <source>
        <dbReference type="EMBL" id="CAE7237417.1"/>
    </source>
</evidence>
<reference evidence="2" key="1">
    <citation type="submission" date="2021-02" db="EMBL/GenBank/DDBJ databases">
        <authorList>
            <person name="Dougan E. K."/>
            <person name="Rhodes N."/>
            <person name="Thang M."/>
            <person name="Chan C."/>
        </authorList>
    </citation>
    <scope>NUCLEOTIDE SEQUENCE</scope>
</reference>
<feature type="coiled-coil region" evidence="1">
    <location>
        <begin position="3"/>
        <end position="101"/>
    </location>
</feature>
<dbReference type="OrthoDB" id="10505342at2759"/>
<dbReference type="Proteomes" id="UP000604046">
    <property type="component" value="Unassembled WGS sequence"/>
</dbReference>
<proteinExistence type="predicted"/>
<gene>
    <name evidence="2" type="ORF">SNAT2548_LOCUS10325</name>
</gene>
<feature type="non-terminal residue" evidence="2">
    <location>
        <position position="458"/>
    </location>
</feature>
<evidence type="ECO:0000256" key="1">
    <source>
        <dbReference type="SAM" id="Coils"/>
    </source>
</evidence>
<evidence type="ECO:0000313" key="3">
    <source>
        <dbReference type="Proteomes" id="UP000604046"/>
    </source>
</evidence>
<keyword evidence="3" id="KW-1185">Reference proteome</keyword>
<keyword evidence="1" id="KW-0175">Coiled coil</keyword>
<organism evidence="2 3">
    <name type="scientific">Symbiodinium natans</name>
    <dbReference type="NCBI Taxonomy" id="878477"/>
    <lineage>
        <taxon>Eukaryota</taxon>
        <taxon>Sar</taxon>
        <taxon>Alveolata</taxon>
        <taxon>Dinophyceae</taxon>
        <taxon>Suessiales</taxon>
        <taxon>Symbiodiniaceae</taxon>
        <taxon>Symbiodinium</taxon>
    </lineage>
</organism>
<name>A0A812L374_9DINO</name>
<sequence length="458" mass="50728">EQQRRTEARLLEMTRGLRSLENEQHTLGSRSAILAKAQEEAEREIGRQLSEAQQDLKHYASSLRETSVREEELTRHMAQRLRTLEERLATLESEDAAAAVRRLRRQWQEDFQTRLDSLEAQSKRRDLRSDTNDSFCSLVEGIKGEEGTPELPEAFTHALQRLEHHVLDELSKVRERCEELQLPPAQPSALEVASCDDPGDAGGVEELAIKIATCEQRCEDLRSHFAERSAELAVRVQAGFAEAKGHMDVVVSQLGQLGERLRFHEASSGTADDKIQLVQRVERVEARLGDQALAVGSFRSCLEMVRQALGNLKSTIDPVHRAASPPVGALAGALRNAEDELGRLKRRTDQLEASASAWRPPSAEVLLAVPLADMAQQPEHKEEVAAKPAEPRRTLLEADIEGKLNSDEPEHSDREAQVPHAAMATLEVALDSFEAVLRKAEAGWTVPAEPIARQVGGG</sequence>
<feature type="coiled-coil region" evidence="1">
    <location>
        <begin position="327"/>
        <end position="354"/>
    </location>
</feature>
<dbReference type="AlphaFoldDB" id="A0A812L374"/>
<accession>A0A812L374</accession>
<comment type="caution">
    <text evidence="2">The sequence shown here is derived from an EMBL/GenBank/DDBJ whole genome shotgun (WGS) entry which is preliminary data.</text>
</comment>
<feature type="non-terminal residue" evidence="2">
    <location>
        <position position="1"/>
    </location>
</feature>
<protein>
    <submittedName>
        <fullName evidence="2">Uncharacterized protein</fullName>
    </submittedName>
</protein>